<keyword evidence="3" id="KW-1185">Reference proteome</keyword>
<sequence length="165" mass="18618">MKADQAEVDRFTRDGRLHPAQRWAVINIVFWLVVIVFAIGILALATLPYGTIDITVAAVAIGVGLALCAGYCLYRLSIVRRGKVVTFTGYTHDAEEHRPLPPAERYPILVYTERSRGNNPYYWARFDGLRRPLLPDALHARVQPDQENTIVLIPNRKQIINVIPS</sequence>
<keyword evidence="1" id="KW-1133">Transmembrane helix</keyword>
<dbReference type="KEGG" id="acab:QRX50_22990"/>
<proteinExistence type="predicted"/>
<evidence type="ECO:0000313" key="3">
    <source>
        <dbReference type="Proteomes" id="UP001236014"/>
    </source>
</evidence>
<reference evidence="2 3" key="1">
    <citation type="submission" date="2023-06" db="EMBL/GenBank/DDBJ databases">
        <authorList>
            <person name="Oyuntsetseg B."/>
            <person name="Kim S.B."/>
        </authorList>
    </citation>
    <scope>NUCLEOTIDE SEQUENCE [LARGE SCALE GENOMIC DNA]</scope>
    <source>
        <strain evidence="2 3">2-15</strain>
    </source>
</reference>
<protein>
    <submittedName>
        <fullName evidence="2">Uncharacterized protein</fullName>
    </submittedName>
</protein>
<organism evidence="2 3">
    <name type="scientific">Amycolatopsis carbonis</name>
    <dbReference type="NCBI Taxonomy" id="715471"/>
    <lineage>
        <taxon>Bacteria</taxon>
        <taxon>Bacillati</taxon>
        <taxon>Actinomycetota</taxon>
        <taxon>Actinomycetes</taxon>
        <taxon>Pseudonocardiales</taxon>
        <taxon>Pseudonocardiaceae</taxon>
        <taxon>Amycolatopsis</taxon>
    </lineage>
</organism>
<evidence type="ECO:0000256" key="1">
    <source>
        <dbReference type="SAM" id="Phobius"/>
    </source>
</evidence>
<dbReference type="EMBL" id="CP127294">
    <property type="protein sequence ID" value="WIX83416.1"/>
    <property type="molecule type" value="Genomic_DNA"/>
</dbReference>
<feature type="transmembrane region" description="Helical" evidence="1">
    <location>
        <begin position="23"/>
        <end position="48"/>
    </location>
</feature>
<feature type="transmembrane region" description="Helical" evidence="1">
    <location>
        <begin position="54"/>
        <end position="74"/>
    </location>
</feature>
<keyword evidence="1" id="KW-0812">Transmembrane</keyword>
<gene>
    <name evidence="2" type="ORF">QRX50_22990</name>
</gene>
<accession>A0A9Y2IQ79</accession>
<name>A0A9Y2IQ79_9PSEU</name>
<evidence type="ECO:0000313" key="2">
    <source>
        <dbReference type="EMBL" id="WIX83416.1"/>
    </source>
</evidence>
<keyword evidence="1" id="KW-0472">Membrane</keyword>
<dbReference type="RefSeq" id="WP_285973966.1">
    <property type="nucleotide sequence ID" value="NZ_CP127294.1"/>
</dbReference>
<dbReference type="AlphaFoldDB" id="A0A9Y2IQ79"/>
<dbReference type="Proteomes" id="UP001236014">
    <property type="component" value="Chromosome"/>
</dbReference>